<evidence type="ECO:0000313" key="2">
    <source>
        <dbReference type="EMBL" id="PZQ83054.1"/>
    </source>
</evidence>
<comment type="caution">
    <text evidence="2">The sequence shown here is derived from an EMBL/GenBank/DDBJ whole genome shotgun (WGS) entry which is preliminary data.</text>
</comment>
<reference evidence="2 3" key="1">
    <citation type="submission" date="2017-08" db="EMBL/GenBank/DDBJ databases">
        <title>Infants hospitalized years apart are colonized by the same room-sourced microbial strains.</title>
        <authorList>
            <person name="Brooks B."/>
            <person name="Olm M.R."/>
            <person name="Firek B.A."/>
            <person name="Baker R."/>
            <person name="Thomas B.C."/>
            <person name="Morowitz M.J."/>
            <person name="Banfield J.F."/>
        </authorList>
    </citation>
    <scope>NUCLEOTIDE SEQUENCE [LARGE SCALE GENOMIC DNA]</scope>
    <source>
        <strain evidence="2">S2_005_001_R2_27</strain>
    </source>
</reference>
<evidence type="ECO:0000259" key="1">
    <source>
        <dbReference type="PROSITE" id="PS51725"/>
    </source>
</evidence>
<dbReference type="PROSITE" id="PS51725">
    <property type="entry name" value="ABM"/>
    <property type="match status" value="1"/>
</dbReference>
<dbReference type="GO" id="GO:0005829">
    <property type="term" value="C:cytosol"/>
    <property type="evidence" value="ECO:0007669"/>
    <property type="project" value="TreeGrafter"/>
</dbReference>
<dbReference type="EMBL" id="QFQD01000024">
    <property type="protein sequence ID" value="PZQ83054.1"/>
    <property type="molecule type" value="Genomic_DNA"/>
</dbReference>
<dbReference type="GO" id="GO:0016491">
    <property type="term" value="F:oxidoreductase activity"/>
    <property type="evidence" value="ECO:0007669"/>
    <property type="project" value="TreeGrafter"/>
</dbReference>
<dbReference type="Gene3D" id="3.30.70.100">
    <property type="match status" value="1"/>
</dbReference>
<feature type="domain" description="ABM" evidence="1">
    <location>
        <begin position="59"/>
        <end position="149"/>
    </location>
</feature>
<sequence>MPCPPSRLRFDKGELDVHPIIPSQSTSVACGAAFRQAPERAGRRAHHRPVCTGSVILSYVVWVEFHVAEEDLGSFMMLVKSNAAESVRAEAGCQRFDVLVPVEGEGAIALYEIYDSEAAFRDHLSTPHFLEFDALTGPLIKHKTVRSYVCHQNSK</sequence>
<accession>A0A2W5R2L9</accession>
<name>A0A2W5R2L9_ANCNO</name>
<dbReference type="InterPro" id="IPR050744">
    <property type="entry name" value="AI-2_Isomerase_LsrG"/>
</dbReference>
<dbReference type="PANTHER" id="PTHR33336:SF1">
    <property type="entry name" value="(4S)-4-HYDROXY-5-PHOSPHONOOXYPENTANE-2,3-DIONE ISOMERASE"/>
    <property type="match status" value="1"/>
</dbReference>
<dbReference type="InterPro" id="IPR011008">
    <property type="entry name" value="Dimeric_a/b-barrel"/>
</dbReference>
<protein>
    <recommendedName>
        <fullName evidence="1">ABM domain-containing protein</fullName>
    </recommendedName>
</protein>
<dbReference type="Proteomes" id="UP000248887">
    <property type="component" value="Unassembled WGS sequence"/>
</dbReference>
<gene>
    <name evidence="2" type="ORF">DI549_09190</name>
</gene>
<dbReference type="AlphaFoldDB" id="A0A2W5R2L9"/>
<dbReference type="SUPFAM" id="SSF54909">
    <property type="entry name" value="Dimeric alpha+beta barrel"/>
    <property type="match status" value="1"/>
</dbReference>
<dbReference type="PROSITE" id="PS51257">
    <property type="entry name" value="PROKAR_LIPOPROTEIN"/>
    <property type="match status" value="1"/>
</dbReference>
<dbReference type="PANTHER" id="PTHR33336">
    <property type="entry name" value="QUINOL MONOOXYGENASE YGIN-RELATED"/>
    <property type="match status" value="1"/>
</dbReference>
<evidence type="ECO:0000313" key="3">
    <source>
        <dbReference type="Proteomes" id="UP000248887"/>
    </source>
</evidence>
<dbReference type="InterPro" id="IPR007138">
    <property type="entry name" value="ABM_dom"/>
</dbReference>
<dbReference type="Pfam" id="PF03992">
    <property type="entry name" value="ABM"/>
    <property type="match status" value="1"/>
</dbReference>
<proteinExistence type="predicted"/>
<organism evidence="2 3">
    <name type="scientific">Ancylobacter novellus</name>
    <name type="common">Thiobacillus novellus</name>
    <dbReference type="NCBI Taxonomy" id="921"/>
    <lineage>
        <taxon>Bacteria</taxon>
        <taxon>Pseudomonadati</taxon>
        <taxon>Pseudomonadota</taxon>
        <taxon>Alphaproteobacteria</taxon>
        <taxon>Hyphomicrobiales</taxon>
        <taxon>Xanthobacteraceae</taxon>
        <taxon>Ancylobacter</taxon>
    </lineage>
</organism>